<evidence type="ECO:0000313" key="4">
    <source>
        <dbReference type="Proteomes" id="UP000198902"/>
    </source>
</evidence>
<dbReference type="AlphaFoldDB" id="A0A0D6JWG0"/>
<feature type="transmembrane region" description="Helical" evidence="1">
    <location>
        <begin position="45"/>
        <end position="64"/>
    </location>
</feature>
<dbReference type="Proteomes" id="UP000198902">
    <property type="component" value="Unassembled WGS sequence"/>
</dbReference>
<evidence type="ECO:0000313" key="3">
    <source>
        <dbReference type="EMBL" id="CQR53077.1"/>
    </source>
</evidence>
<feature type="transmembrane region" description="Helical" evidence="1">
    <location>
        <begin position="21"/>
        <end position="39"/>
    </location>
</feature>
<keyword evidence="1" id="KW-0812">Transmembrane</keyword>
<name>A0A0D6JWG0_9EURY</name>
<dbReference type="InterPro" id="IPR058432">
    <property type="entry name" value="DUF8119"/>
</dbReference>
<dbReference type="EMBL" id="CSTE01000005">
    <property type="protein sequence ID" value="CQR53077.1"/>
    <property type="molecule type" value="Genomic_DNA"/>
</dbReference>
<reference evidence="4" key="1">
    <citation type="submission" date="2015-03" db="EMBL/GenBank/DDBJ databases">
        <authorList>
            <person name="Urmite Genomes"/>
        </authorList>
    </citation>
    <scope>NUCLEOTIDE SEQUENCE [LARGE SCALE GENOMIC DNA]</scope>
    <source>
        <strain evidence="4">Arc-Hr</strain>
    </source>
</reference>
<keyword evidence="1" id="KW-1133">Transmembrane helix</keyword>
<evidence type="ECO:0000259" key="2">
    <source>
        <dbReference type="Pfam" id="PF26436"/>
    </source>
</evidence>
<organism evidence="3 4">
    <name type="scientific">Haloferax massiliensis</name>
    <dbReference type="NCBI Taxonomy" id="1476858"/>
    <lineage>
        <taxon>Archaea</taxon>
        <taxon>Methanobacteriati</taxon>
        <taxon>Methanobacteriota</taxon>
        <taxon>Stenosarchaea group</taxon>
        <taxon>Halobacteria</taxon>
        <taxon>Halobacteriales</taxon>
        <taxon>Haloferacaceae</taxon>
        <taxon>Haloferax</taxon>
    </lineage>
</organism>
<gene>
    <name evidence="3" type="ORF">BN996_03447</name>
</gene>
<keyword evidence="1" id="KW-0472">Membrane</keyword>
<dbReference type="OrthoDB" id="198557at2157"/>
<dbReference type="Pfam" id="PF26436">
    <property type="entry name" value="DUF8119"/>
    <property type="match status" value="1"/>
</dbReference>
<protein>
    <recommendedName>
        <fullName evidence="2">DUF8119 domain-containing protein</fullName>
    </recommendedName>
</protein>
<sequence length="71" mass="7937">MSLAETIRTHVREHRSGMLTDLLFALAWVTVVSLLFDVVDGPQWAFYLCLGAGVVAYFGFFASVEAAREQR</sequence>
<keyword evidence="4" id="KW-1185">Reference proteome</keyword>
<proteinExistence type="predicted"/>
<dbReference type="RefSeq" id="WP_042661938.1">
    <property type="nucleotide sequence ID" value="NZ_CABLRR010000005.1"/>
</dbReference>
<accession>A0A0D6JWG0</accession>
<evidence type="ECO:0000256" key="1">
    <source>
        <dbReference type="SAM" id="Phobius"/>
    </source>
</evidence>
<feature type="domain" description="DUF8119" evidence="2">
    <location>
        <begin position="1"/>
        <end position="70"/>
    </location>
</feature>